<keyword evidence="1" id="KW-0472">Membrane</keyword>
<name>A0A2K1Q1J7_9GAMM</name>
<evidence type="ECO:0000313" key="2">
    <source>
        <dbReference type="EMBL" id="PNS08913.1"/>
    </source>
</evidence>
<gene>
    <name evidence="2" type="ORF">Lysil_0542</name>
</gene>
<dbReference type="AlphaFoldDB" id="A0A2K1Q1J7"/>
<dbReference type="EMBL" id="NPZB01000001">
    <property type="protein sequence ID" value="PNS08913.1"/>
    <property type="molecule type" value="Genomic_DNA"/>
</dbReference>
<dbReference type="Proteomes" id="UP000236220">
    <property type="component" value="Unassembled WGS sequence"/>
</dbReference>
<reference evidence="2 3" key="1">
    <citation type="submission" date="2017-08" db="EMBL/GenBank/DDBJ databases">
        <title>Lysobacter sylvestris genome.</title>
        <authorList>
            <person name="Zhang D.-C."/>
            <person name="Albuquerque L."/>
            <person name="Franca L."/>
            <person name="Froufe H.J.C."/>
            <person name="Barroso C."/>
            <person name="Egas C."/>
            <person name="Da Costa M."/>
            <person name="Margesin R."/>
        </authorList>
    </citation>
    <scope>NUCLEOTIDE SEQUENCE [LARGE SCALE GENOMIC DNA]</scope>
    <source>
        <strain evidence="2 3">AM20-91</strain>
    </source>
</reference>
<proteinExistence type="predicted"/>
<organism evidence="2 3">
    <name type="scientific">Solilutibacter silvestris</name>
    <dbReference type="NCBI Taxonomy" id="1645665"/>
    <lineage>
        <taxon>Bacteria</taxon>
        <taxon>Pseudomonadati</taxon>
        <taxon>Pseudomonadota</taxon>
        <taxon>Gammaproteobacteria</taxon>
        <taxon>Lysobacterales</taxon>
        <taxon>Lysobacteraceae</taxon>
        <taxon>Solilutibacter</taxon>
    </lineage>
</organism>
<protein>
    <recommendedName>
        <fullName evidence="4">Transmembrane protein</fullName>
    </recommendedName>
</protein>
<evidence type="ECO:0000256" key="1">
    <source>
        <dbReference type="SAM" id="Phobius"/>
    </source>
</evidence>
<comment type="caution">
    <text evidence="2">The sequence shown here is derived from an EMBL/GenBank/DDBJ whole genome shotgun (WGS) entry which is preliminary data.</text>
</comment>
<feature type="transmembrane region" description="Helical" evidence="1">
    <location>
        <begin position="34"/>
        <end position="54"/>
    </location>
</feature>
<keyword evidence="1" id="KW-0812">Transmembrane</keyword>
<sequence length="55" mass="6124">MAIPNTWIMTEQLASTDPQVAEARRRARRTAWKVAAVALAIYLAFLVLGMTGHVR</sequence>
<evidence type="ECO:0008006" key="4">
    <source>
        <dbReference type="Google" id="ProtNLM"/>
    </source>
</evidence>
<evidence type="ECO:0000313" key="3">
    <source>
        <dbReference type="Proteomes" id="UP000236220"/>
    </source>
</evidence>
<accession>A0A2K1Q1J7</accession>
<keyword evidence="1" id="KW-1133">Transmembrane helix</keyword>
<keyword evidence="3" id="KW-1185">Reference proteome</keyword>